<keyword evidence="2" id="KW-1185">Reference proteome</keyword>
<gene>
    <name evidence="1" type="ORF">TTHERM_000923053</name>
</gene>
<sequence length="130" mass="16229">MTLAQVFKEFTNQKSMNMFHFFRGFEQVFNQSQDKLQQQIQQFSWYYQKSQFMFISRNSLLYRIFYYPASNIQKYCLKSQERTDDREWQSSSKQLKFNKQKEIKNKKIFKKLERQNKKKLEKKKKIFEII</sequence>
<evidence type="ECO:0000313" key="2">
    <source>
        <dbReference type="Proteomes" id="UP000009168"/>
    </source>
</evidence>
<dbReference type="AlphaFoldDB" id="W7XG83"/>
<dbReference type="GeneID" id="24441096"/>
<evidence type="ECO:0000313" key="1">
    <source>
        <dbReference type="EMBL" id="EWS73111.1"/>
    </source>
</evidence>
<accession>W7XG83</accession>
<dbReference type="EMBL" id="GG662607">
    <property type="protein sequence ID" value="EWS73111.1"/>
    <property type="molecule type" value="Genomic_DNA"/>
</dbReference>
<dbReference type="InParanoid" id="W7XG83"/>
<dbReference type="Proteomes" id="UP000009168">
    <property type="component" value="Unassembled WGS sequence"/>
</dbReference>
<organism evidence="1 2">
    <name type="scientific">Tetrahymena thermophila (strain SB210)</name>
    <dbReference type="NCBI Taxonomy" id="312017"/>
    <lineage>
        <taxon>Eukaryota</taxon>
        <taxon>Sar</taxon>
        <taxon>Alveolata</taxon>
        <taxon>Ciliophora</taxon>
        <taxon>Intramacronucleata</taxon>
        <taxon>Oligohymenophorea</taxon>
        <taxon>Hymenostomatida</taxon>
        <taxon>Tetrahymenina</taxon>
        <taxon>Tetrahymenidae</taxon>
        <taxon>Tetrahymena</taxon>
    </lineage>
</organism>
<proteinExistence type="predicted"/>
<reference evidence="2" key="1">
    <citation type="journal article" date="2006" name="PLoS Biol.">
        <title>Macronuclear genome sequence of the ciliate Tetrahymena thermophila, a model eukaryote.</title>
        <authorList>
            <person name="Eisen J.A."/>
            <person name="Coyne R.S."/>
            <person name="Wu M."/>
            <person name="Wu D."/>
            <person name="Thiagarajan M."/>
            <person name="Wortman J.R."/>
            <person name="Badger J.H."/>
            <person name="Ren Q."/>
            <person name="Amedeo P."/>
            <person name="Jones K.M."/>
            <person name="Tallon L.J."/>
            <person name="Delcher A.L."/>
            <person name="Salzberg S.L."/>
            <person name="Silva J.C."/>
            <person name="Haas B.J."/>
            <person name="Majoros W.H."/>
            <person name="Farzad M."/>
            <person name="Carlton J.M."/>
            <person name="Smith R.K. Jr."/>
            <person name="Garg J."/>
            <person name="Pearlman R.E."/>
            <person name="Karrer K.M."/>
            <person name="Sun L."/>
            <person name="Manning G."/>
            <person name="Elde N.C."/>
            <person name="Turkewitz A.P."/>
            <person name="Asai D.J."/>
            <person name="Wilkes D.E."/>
            <person name="Wang Y."/>
            <person name="Cai H."/>
            <person name="Collins K."/>
            <person name="Stewart B.A."/>
            <person name="Lee S.R."/>
            <person name="Wilamowska K."/>
            <person name="Weinberg Z."/>
            <person name="Ruzzo W.L."/>
            <person name="Wloga D."/>
            <person name="Gaertig J."/>
            <person name="Frankel J."/>
            <person name="Tsao C.-C."/>
            <person name="Gorovsky M.A."/>
            <person name="Keeling P.J."/>
            <person name="Waller R.F."/>
            <person name="Patron N.J."/>
            <person name="Cherry J.M."/>
            <person name="Stover N.A."/>
            <person name="Krieger C.J."/>
            <person name="del Toro C."/>
            <person name="Ryder H.F."/>
            <person name="Williamson S.C."/>
            <person name="Barbeau R.A."/>
            <person name="Hamilton E.P."/>
            <person name="Orias E."/>
        </authorList>
    </citation>
    <scope>NUCLEOTIDE SEQUENCE [LARGE SCALE GENOMIC DNA]</scope>
    <source>
        <strain evidence="2">SB210</strain>
    </source>
</reference>
<name>W7XG83_TETTS</name>
<protein>
    <submittedName>
        <fullName evidence="1">Uncharacterized protein</fullName>
    </submittedName>
</protein>
<dbReference type="KEGG" id="tet:TTHERM_000923053"/>
<dbReference type="RefSeq" id="XP_012654360.1">
    <property type="nucleotide sequence ID" value="XM_012798906.1"/>
</dbReference>